<sequence>MNLRQKYDIPNDAVITIAGTVGVGKSTMTNALADALNYRTSFEKVDSNPYLDKFYSDFTRWSFHLQVYFLAERFKEQKRIFEYGGGFIQDRSIYEDTGIFAKMHFEKGTMTATDYETYKSLFDAMVMTPYFPHPDLLIYLEGSFEDILDRIQERGRPMEQQTPIEYWKEMHGRYENWINNFNSCPVLRLNINEYDILQNGDSIEPIIKKIGHFLKQTRKLVK</sequence>
<evidence type="ECO:0000256" key="1">
    <source>
        <dbReference type="ARBA" id="ARBA00007420"/>
    </source>
</evidence>
<evidence type="ECO:0000256" key="7">
    <source>
        <dbReference type="PIRSR" id="PIRSR000705-2"/>
    </source>
</evidence>
<keyword evidence="3 8" id="KW-0547">Nucleotide-binding</keyword>
<dbReference type="Proteomes" id="UP000027822">
    <property type="component" value="Unassembled WGS sequence"/>
</dbReference>
<feature type="binding site" evidence="7">
    <location>
        <position position="43"/>
    </location>
    <ligand>
        <name>substrate</name>
    </ligand>
</feature>
<feature type="binding site" evidence="7">
    <location>
        <position position="96"/>
    </location>
    <ligand>
        <name>substrate</name>
    </ligand>
</feature>
<dbReference type="OrthoDB" id="9776634at2"/>
<feature type="binding site" evidence="8">
    <location>
        <begin position="19"/>
        <end position="27"/>
    </location>
    <ligand>
        <name>ATP</name>
        <dbReference type="ChEBI" id="CHEBI:30616"/>
    </ligand>
</feature>
<dbReference type="STRING" id="574376.BAMA_18605"/>
<evidence type="ECO:0000313" key="11">
    <source>
        <dbReference type="Proteomes" id="UP000027822"/>
    </source>
</evidence>
<name>A0A073K4A4_9BACI</name>
<dbReference type="eggNOG" id="COG1428">
    <property type="taxonomic scope" value="Bacteria"/>
</dbReference>
<evidence type="ECO:0000256" key="3">
    <source>
        <dbReference type="ARBA" id="ARBA00022741"/>
    </source>
</evidence>
<feature type="binding site" evidence="8">
    <location>
        <begin position="150"/>
        <end position="154"/>
    </location>
    <ligand>
        <name>ATP</name>
        <dbReference type="ChEBI" id="CHEBI:30616"/>
    </ligand>
</feature>
<organism evidence="10 11">
    <name type="scientific">Bacillus manliponensis</name>
    <dbReference type="NCBI Taxonomy" id="574376"/>
    <lineage>
        <taxon>Bacteria</taxon>
        <taxon>Bacillati</taxon>
        <taxon>Bacillota</taxon>
        <taxon>Bacilli</taxon>
        <taxon>Bacillales</taxon>
        <taxon>Bacillaceae</taxon>
        <taxon>Bacillus</taxon>
        <taxon>Bacillus cereus group</taxon>
    </lineage>
</organism>
<dbReference type="EMBL" id="JOTN01000048">
    <property type="protein sequence ID" value="KEK17103.1"/>
    <property type="molecule type" value="Genomic_DNA"/>
</dbReference>
<feature type="binding site" evidence="7">
    <location>
        <position position="91"/>
    </location>
    <ligand>
        <name>substrate</name>
    </ligand>
</feature>
<keyword evidence="2" id="KW-0808">Transferase</keyword>
<comment type="caution">
    <text evidence="10">The sequence shown here is derived from an EMBL/GenBank/DDBJ whole genome shotgun (WGS) entry which is preliminary data.</text>
</comment>
<keyword evidence="5 8" id="KW-0067">ATP-binding</keyword>
<keyword evidence="4 10" id="KW-0418">Kinase</keyword>
<dbReference type="InterPro" id="IPR027417">
    <property type="entry name" value="P-loop_NTPase"/>
</dbReference>
<protein>
    <submittedName>
        <fullName evidence="10">Deoxycytidine kinase</fullName>
    </submittedName>
</protein>
<dbReference type="InterPro" id="IPR050566">
    <property type="entry name" value="Deoxyribonucleoside_kinase"/>
</dbReference>
<feature type="binding site" evidence="7">
    <location>
        <position position="55"/>
    </location>
    <ligand>
        <name>substrate</name>
    </ligand>
</feature>
<feature type="binding site" evidence="7">
    <location>
        <position position="66"/>
    </location>
    <ligand>
        <name>substrate</name>
    </ligand>
</feature>
<comment type="similarity">
    <text evidence="1">Belongs to the DCK/DGK family.</text>
</comment>
<dbReference type="SUPFAM" id="SSF52540">
    <property type="entry name" value="P-loop containing nucleoside triphosphate hydrolases"/>
    <property type="match status" value="1"/>
</dbReference>
<evidence type="ECO:0000256" key="6">
    <source>
        <dbReference type="PIRSR" id="PIRSR000705-1"/>
    </source>
</evidence>
<dbReference type="GO" id="GO:0019136">
    <property type="term" value="F:deoxynucleoside kinase activity"/>
    <property type="evidence" value="ECO:0007669"/>
    <property type="project" value="InterPro"/>
</dbReference>
<dbReference type="InterPro" id="IPR002624">
    <property type="entry name" value="DCK/DGK"/>
</dbReference>
<evidence type="ECO:0000256" key="5">
    <source>
        <dbReference type="ARBA" id="ARBA00022840"/>
    </source>
</evidence>
<dbReference type="GO" id="GO:0005524">
    <property type="term" value="F:ATP binding"/>
    <property type="evidence" value="ECO:0007669"/>
    <property type="project" value="UniProtKB-KW"/>
</dbReference>
<dbReference type="Pfam" id="PF01712">
    <property type="entry name" value="dNK"/>
    <property type="match status" value="1"/>
</dbReference>
<dbReference type="InterPro" id="IPR031314">
    <property type="entry name" value="DNK_dom"/>
</dbReference>
<evidence type="ECO:0000256" key="8">
    <source>
        <dbReference type="PIRSR" id="PIRSR000705-3"/>
    </source>
</evidence>
<reference evidence="10 11" key="1">
    <citation type="submission" date="2014-06" db="EMBL/GenBank/DDBJ databases">
        <title>Draft genome sequence of Bacillus manliponensis JCM 15802 (MCCC 1A00708).</title>
        <authorList>
            <person name="Lai Q."/>
            <person name="Liu Y."/>
            <person name="Shao Z."/>
        </authorList>
    </citation>
    <scope>NUCLEOTIDE SEQUENCE [LARGE SCALE GENOMIC DNA]</scope>
    <source>
        <strain evidence="10 11">JCM 15802</strain>
    </source>
</reference>
<feature type="binding site" evidence="7">
    <location>
        <position position="159"/>
    </location>
    <ligand>
        <name>substrate</name>
    </ligand>
</feature>
<dbReference type="GO" id="GO:0005737">
    <property type="term" value="C:cytoplasm"/>
    <property type="evidence" value="ECO:0007669"/>
    <property type="project" value="TreeGrafter"/>
</dbReference>
<dbReference type="PANTHER" id="PTHR10513">
    <property type="entry name" value="DEOXYNUCLEOSIDE KINASE"/>
    <property type="match status" value="1"/>
</dbReference>
<feature type="active site" description="Proton acceptor" evidence="6">
    <location>
        <position position="90"/>
    </location>
</feature>
<proteinExistence type="inferred from homology"/>
<dbReference type="Gene3D" id="3.40.50.300">
    <property type="entry name" value="P-loop containing nucleotide triphosphate hydrolases"/>
    <property type="match status" value="1"/>
</dbReference>
<keyword evidence="11" id="KW-1185">Reference proteome</keyword>
<evidence type="ECO:0000259" key="9">
    <source>
        <dbReference type="Pfam" id="PF01712"/>
    </source>
</evidence>
<evidence type="ECO:0000256" key="2">
    <source>
        <dbReference type="ARBA" id="ARBA00022679"/>
    </source>
</evidence>
<accession>A0A073K4A4</accession>
<dbReference type="FunFam" id="3.40.50.300:FF:000659">
    <property type="entry name" value="Deoxyguanosine kinase"/>
    <property type="match status" value="1"/>
</dbReference>
<evidence type="ECO:0000313" key="10">
    <source>
        <dbReference type="EMBL" id="KEK17103.1"/>
    </source>
</evidence>
<dbReference type="PIRSF" id="PIRSF000705">
    <property type="entry name" value="DNK"/>
    <property type="match status" value="1"/>
</dbReference>
<dbReference type="CDD" id="cd01673">
    <property type="entry name" value="dNK"/>
    <property type="match status" value="1"/>
</dbReference>
<dbReference type="RefSeq" id="WP_034644291.1">
    <property type="nucleotide sequence ID" value="NZ_CBCSJC010000044.1"/>
</dbReference>
<dbReference type="PANTHER" id="PTHR10513:SF35">
    <property type="entry name" value="DEOXYADENOSINE KINASE"/>
    <property type="match status" value="1"/>
</dbReference>
<dbReference type="AlphaFoldDB" id="A0A073K4A4"/>
<gene>
    <name evidence="10" type="ORF">BAMA_18605</name>
</gene>
<feature type="domain" description="Deoxynucleoside kinase" evidence="9">
    <location>
        <begin position="15"/>
        <end position="214"/>
    </location>
</feature>
<evidence type="ECO:0000256" key="4">
    <source>
        <dbReference type="ARBA" id="ARBA00022777"/>
    </source>
</evidence>